<dbReference type="AlphaFoldDB" id="A0A0A6VPX7"/>
<dbReference type="OrthoDB" id="2355173at2"/>
<name>A0A0A6VPX7_KOCRO</name>
<evidence type="ECO:0000313" key="2">
    <source>
        <dbReference type="Proteomes" id="UP000030466"/>
    </source>
</evidence>
<reference evidence="1 2" key="1">
    <citation type="journal article" date="2003" name="Int. J. Syst. Evol. Microbiol.">
        <title>Kocuria polaris sp. nov., an orange-pigmented psychrophilic bacterium isolated from an Antarctic cyanobacterial mat sample.</title>
        <authorList>
            <person name="Reddy G.S."/>
            <person name="Prakash J.S."/>
            <person name="Prabahar V."/>
            <person name="Matsumoto G.I."/>
            <person name="Stackebrandt E."/>
            <person name="Shivaji S."/>
        </authorList>
    </citation>
    <scope>NUCLEOTIDE SEQUENCE [LARGE SCALE GENOMIC DNA]</scope>
    <source>
        <strain evidence="1 2">CMS 76or</strain>
    </source>
</reference>
<keyword evidence="2" id="KW-1185">Reference proteome</keyword>
<dbReference type="RefSeq" id="WP_035929925.1">
    <property type="nucleotide sequence ID" value="NZ_JSUH01000017.1"/>
</dbReference>
<sequence length="269" mass="30410">MFLEERQPAVLEALAAAITADEQGRWIIDESKRNASDYGLIFIPGTRQRAYAHHVAFALFHGGWTADQQVHHRTQLRPEISPWTLQAVAITEHEQLKDQPPILVPVKVPQQQLLEEYAAQYGLPLPWHEQEKPRTPLLELFGDEHPGLLEPAPAFEIPVPTAPAVLPAKPKRLRLAGTNITFEPIDYTPKESTVDNVIPLDERRPQTPTQAAARSFLEATAAPRELTLEDHRRMQTAAAAEYYRLQDERNAQEADCMRADLRFALTSTR</sequence>
<dbReference type="EMBL" id="JSUH01000017">
    <property type="protein sequence ID" value="KHD96453.1"/>
    <property type="molecule type" value="Genomic_DNA"/>
</dbReference>
<comment type="caution">
    <text evidence="1">The sequence shown here is derived from an EMBL/GenBank/DDBJ whole genome shotgun (WGS) entry which is preliminary data.</text>
</comment>
<gene>
    <name evidence="1" type="ORF">GY22_15790</name>
</gene>
<organism evidence="1 2">
    <name type="scientific">Kocuria rosea subsp. polaris</name>
    <dbReference type="NCBI Taxonomy" id="136273"/>
    <lineage>
        <taxon>Bacteria</taxon>
        <taxon>Bacillati</taxon>
        <taxon>Actinomycetota</taxon>
        <taxon>Actinomycetes</taxon>
        <taxon>Micrococcales</taxon>
        <taxon>Micrococcaceae</taxon>
        <taxon>Kocuria</taxon>
    </lineage>
</organism>
<evidence type="ECO:0000313" key="1">
    <source>
        <dbReference type="EMBL" id="KHD96453.1"/>
    </source>
</evidence>
<proteinExistence type="predicted"/>
<accession>A0A0A6VPX7</accession>
<dbReference type="Proteomes" id="UP000030466">
    <property type="component" value="Unassembled WGS sequence"/>
</dbReference>
<protein>
    <submittedName>
        <fullName evidence="1">Uncharacterized protein</fullName>
    </submittedName>
</protein>